<dbReference type="Proteomes" id="UP001560045">
    <property type="component" value="Unassembled WGS sequence"/>
</dbReference>
<keyword evidence="2" id="KW-0812">Transmembrane</keyword>
<proteinExistence type="predicted"/>
<evidence type="ECO:0000313" key="3">
    <source>
        <dbReference type="EMBL" id="MEX5719093.1"/>
    </source>
</evidence>
<dbReference type="RefSeq" id="WP_369206587.1">
    <property type="nucleotide sequence ID" value="NZ_JBFNXQ010000033.1"/>
</dbReference>
<feature type="transmembrane region" description="Helical" evidence="2">
    <location>
        <begin position="67"/>
        <end position="87"/>
    </location>
</feature>
<feature type="region of interest" description="Disordered" evidence="1">
    <location>
        <begin position="1"/>
        <end position="23"/>
    </location>
</feature>
<comment type="caution">
    <text evidence="3">The sequence shown here is derived from an EMBL/GenBank/DDBJ whole genome shotgun (WGS) entry which is preliminary data.</text>
</comment>
<organism evidence="3 4">
    <name type="scientific">Geodermatophilus maliterrae</name>
    <dbReference type="NCBI Taxonomy" id="3162531"/>
    <lineage>
        <taxon>Bacteria</taxon>
        <taxon>Bacillati</taxon>
        <taxon>Actinomycetota</taxon>
        <taxon>Actinomycetes</taxon>
        <taxon>Geodermatophilales</taxon>
        <taxon>Geodermatophilaceae</taxon>
        <taxon>Geodermatophilus</taxon>
    </lineage>
</organism>
<keyword evidence="4" id="KW-1185">Reference proteome</keyword>
<evidence type="ECO:0000313" key="4">
    <source>
        <dbReference type="Proteomes" id="UP001560045"/>
    </source>
</evidence>
<dbReference type="EMBL" id="JBFNXQ010000033">
    <property type="protein sequence ID" value="MEX5719093.1"/>
    <property type="molecule type" value="Genomic_DNA"/>
</dbReference>
<keyword evidence="2" id="KW-1133">Transmembrane helix</keyword>
<gene>
    <name evidence="3" type="ORF">ABQ292_12060</name>
</gene>
<evidence type="ECO:0000256" key="2">
    <source>
        <dbReference type="SAM" id="Phobius"/>
    </source>
</evidence>
<sequence length="94" mass="9486">MTAARPAGRPGGAPGTIQWPTSGGGGYLPPVDVVSLGKAGLQGWRAKLADAVAGPVARRSRVDADQVQAVVGGVFFVLSVVYVIGTVRRMAGQG</sequence>
<keyword evidence="2" id="KW-0472">Membrane</keyword>
<name>A0ABV3XET3_9ACTN</name>
<reference evidence="3 4" key="1">
    <citation type="submission" date="2024-06" db="EMBL/GenBank/DDBJ databases">
        <title>Draft genome sequence of Geodermatophilus badlandi, a novel member of the Geodermatophilaceae isolated from badland sedimentary rocks in the Red desert, Wyoming, USA.</title>
        <authorList>
            <person name="Ben Tekaya S."/>
            <person name="Nouioui I."/>
            <person name="Flores G.M."/>
            <person name="Shaal M.N."/>
            <person name="Bredoire F."/>
            <person name="Basile F."/>
            <person name="Van Diepen L."/>
            <person name="Ward N.L."/>
        </authorList>
    </citation>
    <scope>NUCLEOTIDE SEQUENCE [LARGE SCALE GENOMIC DNA]</scope>
    <source>
        <strain evidence="3 4">WL48A</strain>
    </source>
</reference>
<accession>A0ABV3XET3</accession>
<evidence type="ECO:0000256" key="1">
    <source>
        <dbReference type="SAM" id="MobiDB-lite"/>
    </source>
</evidence>
<protein>
    <submittedName>
        <fullName evidence="3">Uncharacterized protein</fullName>
    </submittedName>
</protein>